<dbReference type="Proteomes" id="UP000007797">
    <property type="component" value="Unassembled WGS sequence"/>
</dbReference>
<gene>
    <name evidence="1" type="ORF">DFA_10691</name>
</gene>
<dbReference type="Pfam" id="PF10049">
    <property type="entry name" value="DUF2283"/>
    <property type="match status" value="1"/>
</dbReference>
<keyword evidence="2" id="KW-1185">Reference proteome</keyword>
<dbReference type="RefSeq" id="XP_004351334.1">
    <property type="nucleotide sequence ID" value="XM_004351282.1"/>
</dbReference>
<dbReference type="EMBL" id="GL883027">
    <property type="protein sequence ID" value="EGG14818.1"/>
    <property type="molecule type" value="Genomic_DNA"/>
</dbReference>
<accession>F4QB46</accession>
<dbReference type="AlphaFoldDB" id="F4QB46"/>
<evidence type="ECO:0000313" key="1">
    <source>
        <dbReference type="EMBL" id="EGG14818.1"/>
    </source>
</evidence>
<organism evidence="1 2">
    <name type="scientific">Cavenderia fasciculata</name>
    <name type="common">Slime mold</name>
    <name type="synonym">Dictyostelium fasciculatum</name>
    <dbReference type="NCBI Taxonomy" id="261658"/>
    <lineage>
        <taxon>Eukaryota</taxon>
        <taxon>Amoebozoa</taxon>
        <taxon>Evosea</taxon>
        <taxon>Eumycetozoa</taxon>
        <taxon>Dictyostelia</taxon>
        <taxon>Acytosteliales</taxon>
        <taxon>Cavenderiaceae</taxon>
        <taxon>Cavenderia</taxon>
    </lineage>
</organism>
<proteinExistence type="predicted"/>
<evidence type="ECO:0000313" key="2">
    <source>
        <dbReference type="Proteomes" id="UP000007797"/>
    </source>
</evidence>
<dbReference type="KEGG" id="dfa:DFA_10691"/>
<dbReference type="OrthoDB" id="532890at2759"/>
<sequence length="166" mass="19041">MLSYSLSQETTTAHNDHSWGDIQYRYSPNEDILMIYFIKIEENMIDVSDEILDGIVADFNEEQKITSLEIMNASFLLNCHFYDLQSSIEGRAPFSLSYHYNQPSDTLIMFFTGIVNVDGSLCKEIPAMFGYPIDSYFIGRCLAALEFHKASTSIKKTNVEMDPFRL</sequence>
<dbReference type="InterPro" id="IPR019270">
    <property type="entry name" value="DUF2283"/>
</dbReference>
<dbReference type="GeneID" id="14866913"/>
<name>F4QB46_CACFS</name>
<protein>
    <submittedName>
        <fullName evidence="1">Uncharacterized protein</fullName>
    </submittedName>
</protein>
<reference evidence="2" key="1">
    <citation type="journal article" date="2011" name="Genome Res.">
        <title>Phylogeny-wide analysis of social amoeba genomes highlights ancient origins for complex intercellular communication.</title>
        <authorList>
            <person name="Heidel A.J."/>
            <person name="Lawal H.M."/>
            <person name="Felder M."/>
            <person name="Schilde C."/>
            <person name="Helps N.R."/>
            <person name="Tunggal B."/>
            <person name="Rivero F."/>
            <person name="John U."/>
            <person name="Schleicher M."/>
            <person name="Eichinger L."/>
            <person name="Platzer M."/>
            <person name="Noegel A.A."/>
            <person name="Schaap P."/>
            <person name="Gloeckner G."/>
        </authorList>
    </citation>
    <scope>NUCLEOTIDE SEQUENCE [LARGE SCALE GENOMIC DNA]</scope>
    <source>
        <strain evidence="2">SH3</strain>
    </source>
</reference>